<evidence type="ECO:0000256" key="1">
    <source>
        <dbReference type="ARBA" id="ARBA00009913"/>
    </source>
</evidence>
<dbReference type="Gene3D" id="3.40.50.1390">
    <property type="entry name" value="Resolvase, N-terminal catalytic domain"/>
    <property type="match status" value="1"/>
</dbReference>
<dbReference type="InterPro" id="IPR006120">
    <property type="entry name" value="Resolvase_HTH_dom"/>
</dbReference>
<dbReference type="GO" id="GO:0000150">
    <property type="term" value="F:DNA strand exchange activity"/>
    <property type="evidence" value="ECO:0007669"/>
    <property type="project" value="InterPro"/>
</dbReference>
<evidence type="ECO:0000313" key="5">
    <source>
        <dbReference type="Proteomes" id="UP000198263"/>
    </source>
</evidence>
<evidence type="ECO:0000259" key="3">
    <source>
        <dbReference type="PROSITE" id="PS51736"/>
    </source>
</evidence>
<reference evidence="4 5" key="1">
    <citation type="submission" date="2016-01" db="EMBL/GenBank/DDBJ databases">
        <authorList>
            <person name="Peeters C."/>
        </authorList>
    </citation>
    <scope>NUCLEOTIDE SEQUENCE [LARGE SCALE GENOMIC DNA]</scope>
    <source>
        <strain evidence="4">LMG 29315</strain>
    </source>
</reference>
<name>A0A658QUX4_9BURK</name>
<dbReference type="AlphaFoldDB" id="A0A658QUX4"/>
<dbReference type="RefSeq" id="WP_052449849.1">
    <property type="nucleotide sequence ID" value="NZ_FCNV02000002.1"/>
</dbReference>
<dbReference type="CDD" id="cd00569">
    <property type="entry name" value="HTH_Hin_like"/>
    <property type="match status" value="1"/>
</dbReference>
<dbReference type="InterPro" id="IPR036162">
    <property type="entry name" value="Resolvase-like_N_sf"/>
</dbReference>
<sequence>MGIVVYVLDEAEGFPAHERALFDIDAAGYLVEMSAVFIEQCSCATPVASRPAFQRALRRLRAGDTFITTKLWGLGNTIGEVIATLEQLESRKVSVVCLDYGNEDISAGQGRAFLRALQLAQDLERFTRQIRAREAVSAARERGVPQGRPSSLSRTQQQDALKALKAGGSVAEVARTFSTSRQTIMRLRDAHLAATPADSSPELDELVAHSSHDVTSGH</sequence>
<dbReference type="SMART" id="SM00857">
    <property type="entry name" value="Resolvase"/>
    <property type="match status" value="1"/>
</dbReference>
<comment type="similarity">
    <text evidence="1">Belongs to the site-specific recombinase resolvase family.</text>
</comment>
<dbReference type="Gene3D" id="1.10.10.60">
    <property type="entry name" value="Homeodomain-like"/>
    <property type="match status" value="1"/>
</dbReference>
<dbReference type="InterPro" id="IPR006119">
    <property type="entry name" value="Resolv_N"/>
</dbReference>
<accession>A0A658QUX4</accession>
<dbReference type="Pfam" id="PF02796">
    <property type="entry name" value="HTH_7"/>
    <property type="match status" value="1"/>
</dbReference>
<protein>
    <submittedName>
        <fullName evidence="4">Transposon resolvase</fullName>
    </submittedName>
</protein>
<dbReference type="Pfam" id="PF00239">
    <property type="entry name" value="Resolvase"/>
    <property type="match status" value="1"/>
</dbReference>
<dbReference type="SUPFAM" id="SSF46689">
    <property type="entry name" value="Homeodomain-like"/>
    <property type="match status" value="1"/>
</dbReference>
<dbReference type="Proteomes" id="UP000198263">
    <property type="component" value="Unassembled WGS sequence"/>
</dbReference>
<evidence type="ECO:0000313" key="4">
    <source>
        <dbReference type="EMBL" id="SAL24022.1"/>
    </source>
</evidence>
<feature type="compositionally biased region" description="Polar residues" evidence="2">
    <location>
        <begin position="148"/>
        <end position="159"/>
    </location>
</feature>
<organism evidence="4 5">
    <name type="scientific">Caballeronia concitans</name>
    <dbReference type="NCBI Taxonomy" id="1777133"/>
    <lineage>
        <taxon>Bacteria</taxon>
        <taxon>Pseudomonadati</taxon>
        <taxon>Pseudomonadota</taxon>
        <taxon>Betaproteobacteria</taxon>
        <taxon>Burkholderiales</taxon>
        <taxon>Burkholderiaceae</taxon>
        <taxon>Caballeronia</taxon>
    </lineage>
</organism>
<dbReference type="EMBL" id="FCNV02000002">
    <property type="protein sequence ID" value="SAL24022.1"/>
    <property type="molecule type" value="Genomic_DNA"/>
</dbReference>
<dbReference type="InterPro" id="IPR009057">
    <property type="entry name" value="Homeodomain-like_sf"/>
</dbReference>
<evidence type="ECO:0000256" key="2">
    <source>
        <dbReference type="SAM" id="MobiDB-lite"/>
    </source>
</evidence>
<dbReference type="SUPFAM" id="SSF53041">
    <property type="entry name" value="Resolvase-like"/>
    <property type="match status" value="1"/>
</dbReference>
<feature type="region of interest" description="Disordered" evidence="2">
    <location>
        <begin position="138"/>
        <end position="159"/>
    </location>
</feature>
<feature type="domain" description="Resolvase/invertase-type recombinase catalytic" evidence="3">
    <location>
        <begin position="1"/>
        <end position="143"/>
    </location>
</feature>
<gene>
    <name evidence="4" type="ORF">AWB72_01808</name>
</gene>
<dbReference type="PROSITE" id="PS51736">
    <property type="entry name" value="RECOMBINASES_3"/>
    <property type="match status" value="1"/>
</dbReference>
<dbReference type="OrthoDB" id="8585334at2"/>
<keyword evidence="5" id="KW-1185">Reference proteome</keyword>
<feature type="region of interest" description="Disordered" evidence="2">
    <location>
        <begin position="195"/>
        <end position="218"/>
    </location>
</feature>
<proteinExistence type="inferred from homology"/>
<comment type="caution">
    <text evidence="4">The sequence shown here is derived from an EMBL/GenBank/DDBJ whole genome shotgun (WGS) entry which is preliminary data.</text>
</comment>
<dbReference type="GO" id="GO:0003677">
    <property type="term" value="F:DNA binding"/>
    <property type="evidence" value="ECO:0007669"/>
    <property type="project" value="InterPro"/>
</dbReference>